<accession>A0ABW2V9X7</accession>
<evidence type="ECO:0000259" key="1">
    <source>
        <dbReference type="Pfam" id="PF01973"/>
    </source>
</evidence>
<organism evidence="2 3">
    <name type="scientific">Paenibacillus thermoaerophilus</name>
    <dbReference type="NCBI Taxonomy" id="1215385"/>
    <lineage>
        <taxon>Bacteria</taxon>
        <taxon>Bacillati</taxon>
        <taxon>Bacillota</taxon>
        <taxon>Bacilli</taxon>
        <taxon>Bacillales</taxon>
        <taxon>Paenibacillaceae</taxon>
        <taxon>Paenibacillus</taxon>
    </lineage>
</organism>
<proteinExistence type="predicted"/>
<keyword evidence="3" id="KW-1185">Reference proteome</keyword>
<feature type="domain" description="6-hydroxymethylpterin diphosphokinase MptE-like" evidence="1">
    <location>
        <begin position="206"/>
        <end position="380"/>
    </location>
</feature>
<dbReference type="PANTHER" id="PTHR41786">
    <property type="entry name" value="MOTILITY ACCESSORY FACTOR MAF"/>
    <property type="match status" value="1"/>
</dbReference>
<dbReference type="Pfam" id="PF01973">
    <property type="entry name" value="MptE-like"/>
    <property type="match status" value="1"/>
</dbReference>
<reference evidence="3" key="1">
    <citation type="journal article" date="2019" name="Int. J. Syst. Evol. Microbiol.">
        <title>The Global Catalogue of Microorganisms (GCM) 10K type strain sequencing project: providing services to taxonomists for standard genome sequencing and annotation.</title>
        <authorList>
            <consortium name="The Broad Institute Genomics Platform"/>
            <consortium name="The Broad Institute Genome Sequencing Center for Infectious Disease"/>
            <person name="Wu L."/>
            <person name="Ma J."/>
        </authorList>
    </citation>
    <scope>NUCLEOTIDE SEQUENCE [LARGE SCALE GENOMIC DNA]</scope>
    <source>
        <strain evidence="3">JCM 18657</strain>
    </source>
</reference>
<sequence length="624" mass="71883">MPYNENINWIINRFPEIGKFLDVHSVSGRFALAQAKNGMPILLDQQEQPARALNSKYDPVREAELLVRQQKVFGTNMHVCVIGLGMGYHIDALIGEYPDVTFSIYEPSVEMFRLFCESHSFEDWKQRLIHLEIGTENDRLRTFIQSVFQYALNGEQNVHVFALPSHERLFPEEHQLAVEILRDAIQNQRMYLHSNLRYEKLWAVNSMINFEKNLKTANILQDRKEYFKGKPAVIVAAGPSLSYEYEQLRKIKEDGLAYIFSVGSAISGLVENGIYPDAACTYDPNTYNHQVFSKVIDRGIQSIPLVYGSSVGYKTLDLYPGKQLHMITSEDIVSAYLLRKDGKLDFINDASTITVVTLQLLYRLGCNPIILVGQNLAFLQDQFYAEGIRYENRPETLQDSDKRYAMQVEDVYGNLIETNAGFNQMRKDLERYTLSYQHEIEIINTTKGGARIAGTTFMELSEVIRSKLISKHVVNSDWVDDAYPPYDLDFLQMQHQKMNVARKEAETILGEFTKLLQRLEKAIKYRNEQDAASIMAKMDKAITALIKNSFFTTYLLPMNRVHVELLNKDMTTIRVEPQVLKKAEMVAKRFGAVIDACRKDFKEISPLYDRMDEWVRQYTAVHQG</sequence>
<gene>
    <name evidence="2" type="ORF">ACFQWB_16170</name>
</gene>
<dbReference type="EMBL" id="JBHTGQ010000043">
    <property type="protein sequence ID" value="MFC7751457.1"/>
    <property type="molecule type" value="Genomic_DNA"/>
</dbReference>
<comment type="caution">
    <text evidence="2">The sequence shown here is derived from an EMBL/GenBank/DDBJ whole genome shotgun (WGS) entry which is preliminary data.</text>
</comment>
<evidence type="ECO:0000313" key="3">
    <source>
        <dbReference type="Proteomes" id="UP001596528"/>
    </source>
</evidence>
<protein>
    <submittedName>
        <fullName evidence="2">Motility associated factor glycosyltransferase family protein</fullName>
    </submittedName>
</protein>
<dbReference type="Proteomes" id="UP001596528">
    <property type="component" value="Unassembled WGS sequence"/>
</dbReference>
<dbReference type="RefSeq" id="WP_138790435.1">
    <property type="nucleotide sequence ID" value="NZ_JBHTGQ010000043.1"/>
</dbReference>
<dbReference type="PANTHER" id="PTHR41786:SF1">
    <property type="entry name" value="6-HYDROXYMETHYLPTERIN DIPHOSPHOKINASE MPTE-LIKE DOMAIN-CONTAINING PROTEIN"/>
    <property type="match status" value="1"/>
</dbReference>
<dbReference type="InterPro" id="IPR002826">
    <property type="entry name" value="MptE-like"/>
</dbReference>
<evidence type="ECO:0000313" key="2">
    <source>
        <dbReference type="EMBL" id="MFC7751457.1"/>
    </source>
</evidence>
<name>A0ABW2V9X7_9BACL</name>